<dbReference type="RefSeq" id="WP_029576676.1">
    <property type="nucleotide sequence ID" value="NZ_JGZT01000007.1"/>
</dbReference>
<feature type="domain" description="Acyltransferase 3" evidence="8">
    <location>
        <begin position="29"/>
        <end position="363"/>
    </location>
</feature>
<name>A0A087E3C8_9BIFI</name>
<dbReference type="Pfam" id="PF01757">
    <property type="entry name" value="Acyl_transf_3"/>
    <property type="match status" value="1"/>
</dbReference>
<evidence type="ECO:0000256" key="2">
    <source>
        <dbReference type="ARBA" id="ARBA00007400"/>
    </source>
</evidence>
<keyword evidence="3" id="KW-1003">Cell membrane</keyword>
<feature type="transmembrane region" description="Helical" evidence="7">
    <location>
        <begin position="242"/>
        <end position="262"/>
    </location>
</feature>
<sequence length="383" mass="43457">MTAETTDTATVHPVLAEQQATTQVKRHWLFVDVLNVIACIAVVCLHTSLGAFHPEQTMLWKRQVVMQSLFIFATPIFFMISGMNLLGYRKKYDTVTFFKKRAWRTGRALIVGSVVCYLVFGLFPSSFYGTDAISADFGIIGFAKHFLTNSINDIYWFFYSILYLYMLTPLLSKCTERKTMRYLIAVTGFVAVILPLFTHLGVPSKYFGQLFGWPLFASVSLLYFALGYYLNNYVIPVVKPHPWMASIAFLLSSTAMFFATLLNNGWRSAAGLSSEYINYWSGTTSPLAVIQAISLFLLFAWLEPRLRHTPASFSKVIRILSSASLGVYLFHILFVNQLIIVPVLPQLPLLRGVIYYSLTVFFLLAAKKLISLFRQIYNSKNAR</sequence>
<proteinExistence type="inferred from homology"/>
<dbReference type="PANTHER" id="PTHR40074">
    <property type="entry name" value="O-ACETYLTRANSFERASE WECH"/>
    <property type="match status" value="1"/>
</dbReference>
<evidence type="ECO:0000256" key="5">
    <source>
        <dbReference type="ARBA" id="ARBA00022989"/>
    </source>
</evidence>
<feature type="transmembrane region" description="Helical" evidence="7">
    <location>
        <begin position="282"/>
        <end position="302"/>
    </location>
</feature>
<evidence type="ECO:0000256" key="1">
    <source>
        <dbReference type="ARBA" id="ARBA00004651"/>
    </source>
</evidence>
<dbReference type="PANTHER" id="PTHR40074:SF2">
    <property type="entry name" value="O-ACETYLTRANSFERASE WECH"/>
    <property type="match status" value="1"/>
</dbReference>
<feature type="transmembrane region" description="Helical" evidence="7">
    <location>
        <begin position="323"/>
        <end position="341"/>
    </location>
</feature>
<keyword evidence="5 7" id="KW-1133">Transmembrane helix</keyword>
<evidence type="ECO:0000313" key="10">
    <source>
        <dbReference type="Proteomes" id="UP000029003"/>
    </source>
</evidence>
<dbReference type="InterPro" id="IPR002656">
    <property type="entry name" value="Acyl_transf_3_dom"/>
</dbReference>
<keyword evidence="6 7" id="KW-0472">Membrane</keyword>
<evidence type="ECO:0000256" key="4">
    <source>
        <dbReference type="ARBA" id="ARBA00022692"/>
    </source>
</evidence>
<dbReference type="Proteomes" id="UP000029003">
    <property type="component" value="Unassembled WGS sequence"/>
</dbReference>
<feature type="transmembrane region" description="Helical" evidence="7">
    <location>
        <begin position="179"/>
        <end position="198"/>
    </location>
</feature>
<dbReference type="OrthoDB" id="1072135at2"/>
<dbReference type="GO" id="GO:0005886">
    <property type="term" value="C:plasma membrane"/>
    <property type="evidence" value="ECO:0007669"/>
    <property type="project" value="UniProtKB-SubCell"/>
</dbReference>
<evidence type="ECO:0000313" key="9">
    <source>
        <dbReference type="EMBL" id="KFJ02279.1"/>
    </source>
</evidence>
<comment type="caution">
    <text evidence="9">The sequence shown here is derived from an EMBL/GenBank/DDBJ whole genome shotgun (WGS) entry which is preliminary data.</text>
</comment>
<accession>A0A087E3C8</accession>
<reference evidence="9 10" key="1">
    <citation type="submission" date="2014-03" db="EMBL/GenBank/DDBJ databases">
        <title>Genomics of Bifidobacteria.</title>
        <authorList>
            <person name="Ventura M."/>
            <person name="Milani C."/>
            <person name="Lugli G.A."/>
        </authorList>
    </citation>
    <scope>NUCLEOTIDE SEQUENCE [LARGE SCALE GENOMIC DNA]</scope>
    <source>
        <strain evidence="9 10">LMG 21395</strain>
    </source>
</reference>
<gene>
    <name evidence="9" type="ORF">THER5_0453</name>
</gene>
<comment type="subcellular location">
    <subcellularLocation>
        <location evidence="1">Cell membrane</location>
        <topology evidence="1">Multi-pass membrane protein</topology>
    </subcellularLocation>
</comment>
<dbReference type="EMBL" id="JGZT01000007">
    <property type="protein sequence ID" value="KFJ02279.1"/>
    <property type="molecule type" value="Genomic_DNA"/>
</dbReference>
<keyword evidence="4 7" id="KW-0812">Transmembrane</keyword>
<evidence type="ECO:0000256" key="7">
    <source>
        <dbReference type="SAM" id="Phobius"/>
    </source>
</evidence>
<feature type="transmembrane region" description="Helical" evidence="7">
    <location>
        <begin position="64"/>
        <end position="87"/>
    </location>
</feature>
<evidence type="ECO:0000256" key="6">
    <source>
        <dbReference type="ARBA" id="ARBA00023136"/>
    </source>
</evidence>
<keyword evidence="9" id="KW-0808">Transferase</keyword>
<keyword evidence="9" id="KW-0012">Acyltransferase</keyword>
<feature type="transmembrane region" description="Helical" evidence="7">
    <location>
        <begin position="210"/>
        <end position="230"/>
    </location>
</feature>
<dbReference type="GO" id="GO:0016413">
    <property type="term" value="F:O-acetyltransferase activity"/>
    <property type="evidence" value="ECO:0007669"/>
    <property type="project" value="TreeGrafter"/>
</dbReference>
<feature type="transmembrane region" description="Helical" evidence="7">
    <location>
        <begin position="108"/>
        <end position="128"/>
    </location>
</feature>
<dbReference type="GO" id="GO:0009246">
    <property type="term" value="P:enterobacterial common antigen biosynthetic process"/>
    <property type="evidence" value="ECO:0007669"/>
    <property type="project" value="TreeGrafter"/>
</dbReference>
<evidence type="ECO:0000256" key="3">
    <source>
        <dbReference type="ARBA" id="ARBA00022475"/>
    </source>
</evidence>
<dbReference type="AlphaFoldDB" id="A0A087E3C8"/>
<evidence type="ECO:0000259" key="8">
    <source>
        <dbReference type="Pfam" id="PF01757"/>
    </source>
</evidence>
<feature type="transmembrane region" description="Helical" evidence="7">
    <location>
        <begin position="353"/>
        <end position="373"/>
    </location>
</feature>
<comment type="similarity">
    <text evidence="2">Belongs to the acyltransferase 3 family.</text>
</comment>
<feature type="transmembrane region" description="Helical" evidence="7">
    <location>
        <begin position="154"/>
        <end position="172"/>
    </location>
</feature>
<organism evidence="9 10">
    <name type="scientific">Bifidobacterium thermacidophilum subsp. thermacidophilum</name>
    <dbReference type="NCBI Taxonomy" id="79262"/>
    <lineage>
        <taxon>Bacteria</taxon>
        <taxon>Bacillati</taxon>
        <taxon>Actinomycetota</taxon>
        <taxon>Actinomycetes</taxon>
        <taxon>Bifidobacteriales</taxon>
        <taxon>Bifidobacteriaceae</taxon>
        <taxon>Bifidobacterium</taxon>
    </lineage>
</organism>
<protein>
    <submittedName>
        <fullName evidence="9">Acyltransferase 3</fullName>
    </submittedName>
</protein>
<feature type="transmembrane region" description="Helical" evidence="7">
    <location>
        <begin position="28"/>
        <end position="52"/>
    </location>
</feature>